<evidence type="ECO:0000313" key="2">
    <source>
        <dbReference type="EMBL" id="CAL1574963.1"/>
    </source>
</evidence>
<protein>
    <submittedName>
        <fullName evidence="2">Uncharacterized protein</fullName>
    </submittedName>
</protein>
<feature type="coiled-coil region" evidence="1">
    <location>
        <begin position="201"/>
        <end position="228"/>
    </location>
</feature>
<dbReference type="GO" id="GO:0005882">
    <property type="term" value="C:intermediate filament"/>
    <property type="evidence" value="ECO:0007669"/>
    <property type="project" value="InterPro"/>
</dbReference>
<dbReference type="EMBL" id="OZ035834">
    <property type="protein sequence ID" value="CAL1574963.1"/>
    <property type="molecule type" value="Genomic_DNA"/>
</dbReference>
<organism evidence="2 3">
    <name type="scientific">Knipowitschia caucasica</name>
    <name type="common">Caucasian dwarf goby</name>
    <name type="synonym">Pomatoschistus caucasicus</name>
    <dbReference type="NCBI Taxonomy" id="637954"/>
    <lineage>
        <taxon>Eukaryota</taxon>
        <taxon>Metazoa</taxon>
        <taxon>Chordata</taxon>
        <taxon>Craniata</taxon>
        <taxon>Vertebrata</taxon>
        <taxon>Euteleostomi</taxon>
        <taxon>Actinopterygii</taxon>
        <taxon>Neopterygii</taxon>
        <taxon>Teleostei</taxon>
        <taxon>Neoteleostei</taxon>
        <taxon>Acanthomorphata</taxon>
        <taxon>Gobiaria</taxon>
        <taxon>Gobiiformes</taxon>
        <taxon>Gobioidei</taxon>
        <taxon>Gobiidae</taxon>
        <taxon>Gobiinae</taxon>
        <taxon>Knipowitschia</taxon>
    </lineage>
</organism>
<keyword evidence="3" id="KW-1185">Reference proteome</keyword>
<dbReference type="PANTHER" id="PTHR47147">
    <property type="entry name" value="SYNCOILIN"/>
    <property type="match status" value="1"/>
</dbReference>
<dbReference type="AlphaFoldDB" id="A0AAV2JBJ7"/>
<keyword evidence="1" id="KW-0175">Coiled coil</keyword>
<name>A0AAV2JBJ7_KNICA</name>
<sequence>MLDMVRHLRGRLMEAQDLLTLAQMNYISVYEDVQQLKRKLFSTTRESIQNQVTLATRQFEVAQSDVTQGELKATIESLREEKCELEKAHKLRMCHLQSQKAKPRSRTMSDSVSLCRQASLRLQRRLSDSLKSMESWYEPRLVALLRRRQLGEEALRRTKEQSADLKTQLGPLREDVRILDTQRASLEKRMVLMETERQNNAKNQKERVEKLKGTLDVLEEEFETQRKSKSILQDIKEGLSRELLFLRGNDDGAADSQILSK</sequence>
<dbReference type="InterPro" id="IPR027702">
    <property type="entry name" value="Syncoilin"/>
</dbReference>
<evidence type="ECO:0000256" key="1">
    <source>
        <dbReference type="SAM" id="Coils"/>
    </source>
</evidence>
<gene>
    <name evidence="2" type="ORF">KC01_LOCUS6625</name>
</gene>
<dbReference type="PANTHER" id="PTHR47147:SF1">
    <property type="entry name" value="SYNCOILIN"/>
    <property type="match status" value="1"/>
</dbReference>
<accession>A0AAV2JBJ7</accession>
<dbReference type="Proteomes" id="UP001497482">
    <property type="component" value="Chromosome 12"/>
</dbReference>
<reference evidence="2 3" key="1">
    <citation type="submission" date="2024-04" db="EMBL/GenBank/DDBJ databases">
        <authorList>
            <person name="Waldvogel A.-M."/>
            <person name="Schoenle A."/>
        </authorList>
    </citation>
    <scope>NUCLEOTIDE SEQUENCE [LARGE SCALE GENOMIC DNA]</scope>
</reference>
<evidence type="ECO:0000313" key="3">
    <source>
        <dbReference type="Proteomes" id="UP001497482"/>
    </source>
</evidence>
<proteinExistence type="predicted"/>